<keyword evidence="1" id="KW-0472">Membrane</keyword>
<keyword evidence="3" id="KW-1185">Reference proteome</keyword>
<dbReference type="EMBL" id="NHYD01001003">
    <property type="protein sequence ID" value="PPQ92640.1"/>
    <property type="molecule type" value="Genomic_DNA"/>
</dbReference>
<organism evidence="2 3">
    <name type="scientific">Psilocybe cyanescens</name>
    <dbReference type="NCBI Taxonomy" id="93625"/>
    <lineage>
        <taxon>Eukaryota</taxon>
        <taxon>Fungi</taxon>
        <taxon>Dikarya</taxon>
        <taxon>Basidiomycota</taxon>
        <taxon>Agaricomycotina</taxon>
        <taxon>Agaricomycetes</taxon>
        <taxon>Agaricomycetidae</taxon>
        <taxon>Agaricales</taxon>
        <taxon>Agaricineae</taxon>
        <taxon>Strophariaceae</taxon>
        <taxon>Psilocybe</taxon>
    </lineage>
</organism>
<evidence type="ECO:0000256" key="1">
    <source>
        <dbReference type="SAM" id="Phobius"/>
    </source>
</evidence>
<evidence type="ECO:0000313" key="3">
    <source>
        <dbReference type="Proteomes" id="UP000283269"/>
    </source>
</evidence>
<feature type="transmembrane region" description="Helical" evidence="1">
    <location>
        <begin position="107"/>
        <end position="126"/>
    </location>
</feature>
<name>A0A409XPJ2_PSICY</name>
<dbReference type="Proteomes" id="UP000283269">
    <property type="component" value="Unassembled WGS sequence"/>
</dbReference>
<comment type="caution">
    <text evidence="2">The sequence shown here is derived from an EMBL/GenBank/DDBJ whole genome shotgun (WGS) entry which is preliminary data.</text>
</comment>
<keyword evidence="1" id="KW-0812">Transmembrane</keyword>
<keyword evidence="1" id="KW-1133">Transmembrane helix</keyword>
<evidence type="ECO:0000313" key="2">
    <source>
        <dbReference type="EMBL" id="PPQ92640.1"/>
    </source>
</evidence>
<gene>
    <name evidence="2" type="ORF">CVT25_007719</name>
</gene>
<proteinExistence type="predicted"/>
<accession>A0A409XPJ2</accession>
<dbReference type="AlphaFoldDB" id="A0A409XPJ2"/>
<reference evidence="2 3" key="1">
    <citation type="journal article" date="2018" name="Evol. Lett.">
        <title>Horizontal gene cluster transfer increased hallucinogenic mushroom diversity.</title>
        <authorList>
            <person name="Reynolds H.T."/>
            <person name="Vijayakumar V."/>
            <person name="Gluck-Thaler E."/>
            <person name="Korotkin H.B."/>
            <person name="Matheny P.B."/>
            <person name="Slot J.C."/>
        </authorList>
    </citation>
    <scope>NUCLEOTIDE SEQUENCE [LARGE SCALE GENOMIC DNA]</scope>
    <source>
        <strain evidence="2 3">2631</strain>
    </source>
</reference>
<sequence length="130" mass="13634">MLLDNPNVMAGLAVDGQPFFSHLEHAQWKWRFAGPGYGHSDAYEAGIVGRWAAAVSLCGVGCEAPATPDAIAGDGHEGAAGVLEAILLDFQSCSFDSIHVSRANASAFLAALFIFPSTLAAPYPYIYTSS</sequence>
<dbReference type="InParanoid" id="A0A409XPJ2"/>
<protein>
    <submittedName>
        <fullName evidence="2">Uncharacterized protein</fullName>
    </submittedName>
</protein>